<dbReference type="Gene3D" id="3.60.21.10">
    <property type="match status" value="1"/>
</dbReference>
<dbReference type="EMBL" id="JACJQY010000028">
    <property type="protein sequence ID" value="MBD2318371.1"/>
    <property type="molecule type" value="Genomic_DNA"/>
</dbReference>
<name>A0ABR8CCP3_9CYAN</name>
<accession>A0ABR8CCP3</accession>
<evidence type="ECO:0000313" key="1">
    <source>
        <dbReference type="EMBL" id="MBD2318371.1"/>
    </source>
</evidence>
<evidence type="ECO:0000313" key="2">
    <source>
        <dbReference type="Proteomes" id="UP000618445"/>
    </source>
</evidence>
<dbReference type="Proteomes" id="UP000618445">
    <property type="component" value="Unassembled WGS sequence"/>
</dbReference>
<keyword evidence="2" id="KW-1185">Reference proteome</keyword>
<dbReference type="InterPro" id="IPR029052">
    <property type="entry name" value="Metallo-depent_PP-like"/>
</dbReference>
<proteinExistence type="predicted"/>
<dbReference type="SUPFAM" id="SSF56300">
    <property type="entry name" value="Metallo-dependent phosphatases"/>
    <property type="match status" value="1"/>
</dbReference>
<sequence length="243" mass="27037">MSYWAILSGIEANLTAYEAVLEDIKRQVPKVTELYILGDVINATTASEKVVERIRNPRIGELVPQVCKGWWEEQVMMLHGFVPDLEPNPLVEKYGAAGVKALWDSISKETVEWISNLHFAFMEFDCLLVHGSSLSVFEELTPESSPLLLLDRIARSNANRLFCGRSGQTFRYQIKDGSLNSHVLTLDGAEALETFNTSDRLAIGVGNVGGTPNQATYTIYSPNTDIVKFRTVRYGKSKGFGKT</sequence>
<reference evidence="1 2" key="1">
    <citation type="journal article" date="2020" name="ISME J.">
        <title>Comparative genomics reveals insights into cyanobacterial evolution and habitat adaptation.</title>
        <authorList>
            <person name="Chen M.Y."/>
            <person name="Teng W.K."/>
            <person name="Zhao L."/>
            <person name="Hu C.X."/>
            <person name="Zhou Y.K."/>
            <person name="Han B.P."/>
            <person name="Song L.R."/>
            <person name="Shu W.S."/>
        </authorList>
    </citation>
    <scope>NUCLEOTIDE SEQUENCE [LARGE SCALE GENOMIC DNA]</scope>
    <source>
        <strain evidence="1 2">FACHB-1050</strain>
    </source>
</reference>
<protein>
    <submittedName>
        <fullName evidence="1">Metallophosphatase</fullName>
    </submittedName>
</protein>
<organism evidence="1 2">
    <name type="scientific">Phormidium tenue FACHB-1050</name>
    <dbReference type="NCBI Taxonomy" id="2692857"/>
    <lineage>
        <taxon>Bacteria</taxon>
        <taxon>Bacillati</taxon>
        <taxon>Cyanobacteriota</taxon>
        <taxon>Cyanophyceae</taxon>
        <taxon>Oscillatoriophycideae</taxon>
        <taxon>Oscillatoriales</taxon>
        <taxon>Oscillatoriaceae</taxon>
        <taxon>Phormidium</taxon>
    </lineage>
</organism>
<gene>
    <name evidence="1" type="ORF">H6G05_16140</name>
</gene>
<comment type="caution">
    <text evidence="1">The sequence shown here is derived from an EMBL/GenBank/DDBJ whole genome shotgun (WGS) entry which is preliminary data.</text>
</comment>
<dbReference type="RefSeq" id="WP_190579341.1">
    <property type="nucleotide sequence ID" value="NZ_CAWPQU010000021.1"/>
</dbReference>